<comment type="function">
    <text evidence="7">Catalyzes the transfer of the diacylglyceryl group from phosphatidylglycerol to the sulfhydryl group of the N-terminal cysteine of a prolipoprotein, the first step in the formation of mature lipoproteins.</text>
</comment>
<dbReference type="PANTHER" id="PTHR30589:SF0">
    <property type="entry name" value="PHOSPHATIDYLGLYCEROL--PROLIPOPROTEIN DIACYLGLYCERYL TRANSFERASE"/>
    <property type="match status" value="1"/>
</dbReference>
<feature type="compositionally biased region" description="Acidic residues" evidence="8">
    <location>
        <begin position="300"/>
        <end position="310"/>
    </location>
</feature>
<evidence type="ECO:0000256" key="8">
    <source>
        <dbReference type="SAM" id="MobiDB-lite"/>
    </source>
</evidence>
<feature type="transmembrane region" description="Helical" evidence="7">
    <location>
        <begin position="187"/>
        <end position="204"/>
    </location>
</feature>
<evidence type="ECO:0000256" key="2">
    <source>
        <dbReference type="ARBA" id="ARBA00022475"/>
    </source>
</evidence>
<evidence type="ECO:0000256" key="1">
    <source>
        <dbReference type="ARBA" id="ARBA00007150"/>
    </source>
</evidence>
<proteinExistence type="inferred from homology"/>
<protein>
    <recommendedName>
        <fullName evidence="7">Phosphatidylglycerol--prolipoprotein diacylglyceryl transferase</fullName>
        <ecNumber evidence="7">2.5.1.145</ecNumber>
    </recommendedName>
</protein>
<dbReference type="InterPro" id="IPR001640">
    <property type="entry name" value="Lgt"/>
</dbReference>
<keyword evidence="6 7" id="KW-0472">Membrane</keyword>
<evidence type="ECO:0000256" key="4">
    <source>
        <dbReference type="ARBA" id="ARBA00022692"/>
    </source>
</evidence>
<comment type="similarity">
    <text evidence="1 7">Belongs to the Lgt family.</text>
</comment>
<dbReference type="EC" id="2.5.1.145" evidence="7"/>
<reference evidence="10" key="1">
    <citation type="journal article" date="2019" name="Int. J. Syst. Evol. Microbiol.">
        <title>The Global Catalogue of Microorganisms (GCM) 10K type strain sequencing project: providing services to taxonomists for standard genome sequencing and annotation.</title>
        <authorList>
            <consortium name="The Broad Institute Genomics Platform"/>
            <consortium name="The Broad Institute Genome Sequencing Center for Infectious Disease"/>
            <person name="Wu L."/>
            <person name="Ma J."/>
        </authorList>
    </citation>
    <scope>NUCLEOTIDE SEQUENCE [LARGE SCALE GENOMIC DNA]</scope>
    <source>
        <strain evidence="10">JCM 10425</strain>
    </source>
</reference>
<dbReference type="PANTHER" id="PTHR30589">
    <property type="entry name" value="PROLIPOPROTEIN DIACYLGLYCERYL TRANSFERASE"/>
    <property type="match status" value="1"/>
</dbReference>
<sequence>MGPVTYASLPSPTTSVWHLGPVPLRAYALCILAGVLVAVWISDRRLRARGGPPGLIVDIAVWAVPFGIVGARIYHVITSPDHYFGANGQPLDAFKIWEGGLGVWGSVVGGALGAWIACRRSGLPLMVLGDVVAPGLVLAQGVGRWGNWFNNELYGSETSLPWGLQVHRMGADGRAVDVEPGLYHPTFLYESLWCIGVAVLLIVAERRWRLGGGRVFALYMMGYTLGRAWIEHLRIDEAHHVLGLRLNEWTALVVFLGGLVWFLLQRGKAPARLDYTDDGRIIVLDPDAPAAPAERAEVIEGVDDDEEPESREDAPASAGKTETEAKPERD</sequence>
<feature type="region of interest" description="Disordered" evidence="8">
    <location>
        <begin position="287"/>
        <end position="330"/>
    </location>
</feature>
<evidence type="ECO:0000256" key="3">
    <source>
        <dbReference type="ARBA" id="ARBA00022679"/>
    </source>
</evidence>
<organism evidence="9 10">
    <name type="scientific">Cryptosporangium japonicum</name>
    <dbReference type="NCBI Taxonomy" id="80872"/>
    <lineage>
        <taxon>Bacteria</taxon>
        <taxon>Bacillati</taxon>
        <taxon>Actinomycetota</taxon>
        <taxon>Actinomycetes</taxon>
        <taxon>Cryptosporangiales</taxon>
        <taxon>Cryptosporangiaceae</taxon>
        <taxon>Cryptosporangium</taxon>
    </lineage>
</organism>
<comment type="catalytic activity">
    <reaction evidence="7">
        <text>L-cysteinyl-[prolipoprotein] + a 1,2-diacyl-sn-glycero-3-phospho-(1'-sn-glycerol) = an S-1,2-diacyl-sn-glyceryl-L-cysteinyl-[prolipoprotein] + sn-glycerol 1-phosphate + H(+)</text>
        <dbReference type="Rhea" id="RHEA:56712"/>
        <dbReference type="Rhea" id="RHEA-COMP:14679"/>
        <dbReference type="Rhea" id="RHEA-COMP:14680"/>
        <dbReference type="ChEBI" id="CHEBI:15378"/>
        <dbReference type="ChEBI" id="CHEBI:29950"/>
        <dbReference type="ChEBI" id="CHEBI:57685"/>
        <dbReference type="ChEBI" id="CHEBI:64716"/>
        <dbReference type="ChEBI" id="CHEBI:140658"/>
        <dbReference type="EC" id="2.5.1.145"/>
    </reaction>
</comment>
<dbReference type="PROSITE" id="PS01311">
    <property type="entry name" value="LGT"/>
    <property type="match status" value="1"/>
</dbReference>
<feature type="compositionally biased region" description="Basic and acidic residues" evidence="8">
    <location>
        <begin position="321"/>
        <end position="330"/>
    </location>
</feature>
<dbReference type="GO" id="GO:0016740">
    <property type="term" value="F:transferase activity"/>
    <property type="evidence" value="ECO:0007669"/>
    <property type="project" value="UniProtKB-KW"/>
</dbReference>
<keyword evidence="2 7" id="KW-1003">Cell membrane</keyword>
<evidence type="ECO:0000256" key="5">
    <source>
        <dbReference type="ARBA" id="ARBA00022989"/>
    </source>
</evidence>
<comment type="pathway">
    <text evidence="7">Protein modification; lipoprotein biosynthesis (diacylglyceryl transfer).</text>
</comment>
<comment type="caution">
    <text evidence="9">The sequence shown here is derived from an EMBL/GenBank/DDBJ whole genome shotgun (WGS) entry which is preliminary data.</text>
</comment>
<keyword evidence="5 7" id="KW-1133">Transmembrane helix</keyword>
<evidence type="ECO:0000313" key="9">
    <source>
        <dbReference type="EMBL" id="GAA0219730.1"/>
    </source>
</evidence>
<accession>A0ABP3D0J1</accession>
<feature type="transmembrane region" description="Helical" evidence="7">
    <location>
        <begin position="97"/>
        <end position="118"/>
    </location>
</feature>
<dbReference type="Proteomes" id="UP001500967">
    <property type="component" value="Unassembled WGS sequence"/>
</dbReference>
<feature type="transmembrane region" description="Helical" evidence="7">
    <location>
        <begin position="242"/>
        <end position="264"/>
    </location>
</feature>
<dbReference type="EMBL" id="BAAAGX010000001">
    <property type="protein sequence ID" value="GAA0219730.1"/>
    <property type="molecule type" value="Genomic_DNA"/>
</dbReference>
<keyword evidence="4 7" id="KW-0812">Transmembrane</keyword>
<gene>
    <name evidence="7 9" type="primary">lgt</name>
    <name evidence="9" type="ORF">GCM10009539_01340</name>
</gene>
<feature type="transmembrane region" description="Helical" evidence="7">
    <location>
        <begin position="54"/>
        <end position="77"/>
    </location>
</feature>
<comment type="subcellular location">
    <subcellularLocation>
        <location evidence="7">Cell membrane</location>
        <topology evidence="7">Multi-pass membrane protein</topology>
    </subcellularLocation>
</comment>
<dbReference type="Pfam" id="PF01790">
    <property type="entry name" value="LGT"/>
    <property type="match status" value="1"/>
</dbReference>
<feature type="binding site" evidence="7">
    <location>
        <position position="144"/>
    </location>
    <ligand>
        <name>a 1,2-diacyl-sn-glycero-3-phospho-(1'-sn-glycerol)</name>
        <dbReference type="ChEBI" id="CHEBI:64716"/>
    </ligand>
</feature>
<evidence type="ECO:0000313" key="10">
    <source>
        <dbReference type="Proteomes" id="UP001500967"/>
    </source>
</evidence>
<keyword evidence="3 7" id="KW-0808">Transferase</keyword>
<dbReference type="HAMAP" id="MF_01147">
    <property type="entry name" value="Lgt"/>
    <property type="match status" value="1"/>
</dbReference>
<evidence type="ECO:0000256" key="6">
    <source>
        <dbReference type="ARBA" id="ARBA00023136"/>
    </source>
</evidence>
<evidence type="ECO:0000256" key="7">
    <source>
        <dbReference type="HAMAP-Rule" id="MF_01147"/>
    </source>
</evidence>
<dbReference type="NCBIfam" id="TIGR00544">
    <property type="entry name" value="lgt"/>
    <property type="match status" value="1"/>
</dbReference>
<feature type="transmembrane region" description="Helical" evidence="7">
    <location>
        <begin position="24"/>
        <end position="42"/>
    </location>
</feature>
<feature type="transmembrane region" description="Helical" evidence="7">
    <location>
        <begin position="125"/>
        <end position="143"/>
    </location>
</feature>
<feature type="transmembrane region" description="Helical" evidence="7">
    <location>
        <begin position="211"/>
        <end position="230"/>
    </location>
</feature>
<name>A0ABP3D0J1_9ACTN</name>
<keyword evidence="10" id="KW-1185">Reference proteome</keyword>